<evidence type="ECO:0000313" key="2">
    <source>
        <dbReference type="EMBL" id="KXA92851.1"/>
    </source>
</evidence>
<organism evidence="2 3">
    <name type="scientific">candidate division MSBL1 archaeon SCGC-AAA259E19</name>
    <dbReference type="NCBI Taxonomy" id="1698264"/>
    <lineage>
        <taxon>Archaea</taxon>
        <taxon>Methanobacteriati</taxon>
        <taxon>Methanobacteriota</taxon>
        <taxon>candidate division MSBL1</taxon>
    </lineage>
</organism>
<evidence type="ECO:0000313" key="3">
    <source>
        <dbReference type="Proteomes" id="UP000070284"/>
    </source>
</evidence>
<sequence>MNFPVAEHSPYPLKQHEIFLARERDRPEVEIAAFLKKFSSHSQELGVGFPPGMGLAKARGNREKFKDPGLGGAKVDDNPKEKGGENDRGRV</sequence>
<name>A0A133UF51_9EURY</name>
<comment type="caution">
    <text evidence="2">The sequence shown here is derived from an EMBL/GenBank/DDBJ whole genome shotgun (WGS) entry which is preliminary data.</text>
</comment>
<gene>
    <name evidence="2" type="ORF">AKJ65_06960</name>
</gene>
<keyword evidence="3" id="KW-1185">Reference proteome</keyword>
<protein>
    <submittedName>
        <fullName evidence="2">Uncharacterized protein</fullName>
    </submittedName>
</protein>
<dbReference type="AlphaFoldDB" id="A0A133UF51"/>
<dbReference type="EMBL" id="LHXO01000133">
    <property type="protein sequence ID" value="KXA92851.1"/>
    <property type="molecule type" value="Genomic_DNA"/>
</dbReference>
<feature type="region of interest" description="Disordered" evidence="1">
    <location>
        <begin position="51"/>
        <end position="91"/>
    </location>
</feature>
<feature type="compositionally biased region" description="Basic and acidic residues" evidence="1">
    <location>
        <begin position="74"/>
        <end position="91"/>
    </location>
</feature>
<evidence type="ECO:0000256" key="1">
    <source>
        <dbReference type="SAM" id="MobiDB-lite"/>
    </source>
</evidence>
<dbReference type="Proteomes" id="UP000070284">
    <property type="component" value="Unassembled WGS sequence"/>
</dbReference>
<reference evidence="2 3" key="1">
    <citation type="journal article" date="2016" name="Sci. Rep.">
        <title>Metabolic traits of an uncultured archaeal lineage -MSBL1- from brine pools of the Red Sea.</title>
        <authorList>
            <person name="Mwirichia R."/>
            <person name="Alam I."/>
            <person name="Rashid M."/>
            <person name="Vinu M."/>
            <person name="Ba-Alawi W."/>
            <person name="Anthony Kamau A."/>
            <person name="Kamanda Ngugi D."/>
            <person name="Goker M."/>
            <person name="Klenk H.P."/>
            <person name="Bajic V."/>
            <person name="Stingl U."/>
        </authorList>
    </citation>
    <scope>NUCLEOTIDE SEQUENCE [LARGE SCALE GENOMIC DNA]</scope>
    <source>
        <strain evidence="2">SCGC-AAA259E19</strain>
    </source>
</reference>
<proteinExistence type="predicted"/>
<accession>A0A133UF51</accession>